<dbReference type="EMBL" id="CADIKL010000026">
    <property type="protein sequence ID" value="CAB3798047.1"/>
    <property type="molecule type" value="Genomic_DNA"/>
</dbReference>
<sequence>MIKPADLAGESFISLCHGDGTRAQMDEVFERAGVERVLAIEAQYSAICCEMVRCGMGVTLAHPIVALDFAGPDIVIKSFSPAILFPMYLLFPPHRPRERLASAFVEVLAAEHAAALGTPVNKLRGRG</sequence>
<dbReference type="Pfam" id="PF03466">
    <property type="entry name" value="LysR_substrate"/>
    <property type="match status" value="1"/>
</dbReference>
<reference evidence="2 3" key="1">
    <citation type="submission" date="2020-04" db="EMBL/GenBank/DDBJ databases">
        <authorList>
            <person name="De Canck E."/>
        </authorList>
    </citation>
    <scope>NUCLEOTIDE SEQUENCE [LARGE SCALE GENOMIC DNA]</scope>
    <source>
        <strain evidence="2 3">LMG 28688</strain>
    </source>
</reference>
<feature type="domain" description="LysR substrate-binding" evidence="1">
    <location>
        <begin position="2"/>
        <end position="111"/>
    </location>
</feature>
<proteinExistence type="predicted"/>
<dbReference type="SUPFAM" id="SSF53850">
    <property type="entry name" value="Periplasmic binding protein-like II"/>
    <property type="match status" value="1"/>
</dbReference>
<dbReference type="GO" id="GO:0043565">
    <property type="term" value="F:sequence-specific DNA binding"/>
    <property type="evidence" value="ECO:0007669"/>
    <property type="project" value="TreeGrafter"/>
</dbReference>
<gene>
    <name evidence="2" type="ORF">LMG28688_04666</name>
</gene>
<dbReference type="InterPro" id="IPR005119">
    <property type="entry name" value="LysR_subst-bd"/>
</dbReference>
<evidence type="ECO:0000259" key="1">
    <source>
        <dbReference type="Pfam" id="PF03466"/>
    </source>
</evidence>
<keyword evidence="3" id="KW-1185">Reference proteome</keyword>
<dbReference type="Gene3D" id="3.40.190.290">
    <property type="match status" value="1"/>
</dbReference>
<evidence type="ECO:0000313" key="2">
    <source>
        <dbReference type="EMBL" id="CAB3798047.1"/>
    </source>
</evidence>
<dbReference type="AlphaFoldDB" id="A0A6J5GDD0"/>
<evidence type="ECO:0000313" key="3">
    <source>
        <dbReference type="Proteomes" id="UP000494119"/>
    </source>
</evidence>
<accession>A0A6J5GDD0</accession>
<dbReference type="PANTHER" id="PTHR30427">
    <property type="entry name" value="TRANSCRIPTIONAL ACTIVATOR PROTEIN LYSR"/>
    <property type="match status" value="1"/>
</dbReference>
<protein>
    <recommendedName>
        <fullName evidence="1">LysR substrate-binding domain-containing protein</fullName>
    </recommendedName>
</protein>
<dbReference type="PANTHER" id="PTHR30427:SF1">
    <property type="entry name" value="TRANSCRIPTIONAL ACTIVATOR PROTEIN LYSR"/>
    <property type="match status" value="1"/>
</dbReference>
<name>A0A6J5GDD0_9BURK</name>
<dbReference type="GO" id="GO:0010628">
    <property type="term" value="P:positive regulation of gene expression"/>
    <property type="evidence" value="ECO:0007669"/>
    <property type="project" value="TreeGrafter"/>
</dbReference>
<organism evidence="2 3">
    <name type="scientific">Paraburkholderia caffeinitolerans</name>
    <dbReference type="NCBI Taxonomy" id="1723730"/>
    <lineage>
        <taxon>Bacteria</taxon>
        <taxon>Pseudomonadati</taxon>
        <taxon>Pseudomonadota</taxon>
        <taxon>Betaproteobacteria</taxon>
        <taxon>Burkholderiales</taxon>
        <taxon>Burkholderiaceae</taxon>
        <taxon>Paraburkholderia</taxon>
    </lineage>
</organism>
<dbReference type="Proteomes" id="UP000494119">
    <property type="component" value="Unassembled WGS sequence"/>
</dbReference>